<dbReference type="InterPro" id="IPR000847">
    <property type="entry name" value="LysR_HTH_N"/>
</dbReference>
<comment type="similarity">
    <text evidence="1">Belongs to the LysR transcriptional regulatory family.</text>
</comment>
<dbReference type="SUPFAM" id="SSF46785">
    <property type="entry name" value="Winged helix' DNA-binding domain"/>
    <property type="match status" value="1"/>
</dbReference>
<keyword evidence="3" id="KW-0805">Transcription regulation</keyword>
<dbReference type="OrthoDB" id="9813056at2"/>
<dbReference type="InterPro" id="IPR036390">
    <property type="entry name" value="WH_DNA-bd_sf"/>
</dbReference>
<evidence type="ECO:0000256" key="1">
    <source>
        <dbReference type="ARBA" id="ARBA00009437"/>
    </source>
</evidence>
<dbReference type="FunFam" id="3.40.190.290:FF:000012">
    <property type="entry name" value="Transcriptional regulator, LysR family"/>
    <property type="match status" value="1"/>
</dbReference>
<dbReference type="InterPro" id="IPR058163">
    <property type="entry name" value="LysR-type_TF_proteobact-type"/>
</dbReference>
<keyword evidence="5" id="KW-0804">Transcription</keyword>
<dbReference type="PROSITE" id="PS50931">
    <property type="entry name" value="HTH_LYSR"/>
    <property type="match status" value="1"/>
</dbReference>
<dbReference type="AlphaFoldDB" id="A0A542BRP6"/>
<evidence type="ECO:0000313" key="7">
    <source>
        <dbReference type="EMBL" id="TVZ71256.1"/>
    </source>
</evidence>
<name>A0A542BRP6_SERFO</name>
<comment type="caution">
    <text evidence="7">The sequence shown here is derived from an EMBL/GenBank/DDBJ whole genome shotgun (WGS) entry which is preliminary data.</text>
</comment>
<sequence length="303" mass="33646">MRRDDLSDLAVFLAVAEERNFTRAAARLGTSQSSLSQTVRRLESHLGLRLLSRTTRSVAPTEAGEQLLQTLRPALESIDARLAALSQLREKPAGTVRLTTSLHAAQAILWPAIARLLPEYPELKVELSIDAALTDIVAERFDAGVRLGEEVDKDMIAVRIGPDLRMVVVAAPSYFASRPIPKTPHELTQHSCINIRLPSAGGVYAWEFAKADRKLNVRVDGPLVFNEMTMVLKAVLEGFGLAFVMEDQVQALISEGELVQVLKDWCPPFPGYHLYYPSRRQVSSAFVLLVETLRYHQHDALRG</sequence>
<feature type="domain" description="HTH lysR-type" evidence="6">
    <location>
        <begin position="4"/>
        <end position="61"/>
    </location>
</feature>
<dbReference type="Pfam" id="PF03466">
    <property type="entry name" value="LysR_substrate"/>
    <property type="match status" value="1"/>
</dbReference>
<evidence type="ECO:0000259" key="6">
    <source>
        <dbReference type="PROSITE" id="PS50931"/>
    </source>
</evidence>
<dbReference type="GO" id="GO:0043565">
    <property type="term" value="F:sequence-specific DNA binding"/>
    <property type="evidence" value="ECO:0007669"/>
    <property type="project" value="TreeGrafter"/>
</dbReference>
<dbReference type="EMBL" id="VISQ01000001">
    <property type="protein sequence ID" value="TVZ71256.1"/>
    <property type="molecule type" value="Genomic_DNA"/>
</dbReference>
<dbReference type="GO" id="GO:0006351">
    <property type="term" value="P:DNA-templated transcription"/>
    <property type="evidence" value="ECO:0007669"/>
    <property type="project" value="TreeGrafter"/>
</dbReference>
<dbReference type="InterPro" id="IPR036388">
    <property type="entry name" value="WH-like_DNA-bd_sf"/>
</dbReference>
<dbReference type="PANTHER" id="PTHR30537">
    <property type="entry name" value="HTH-TYPE TRANSCRIPTIONAL REGULATOR"/>
    <property type="match status" value="1"/>
</dbReference>
<protein>
    <submittedName>
        <fullName evidence="7">DNA-binding transcriptional LysR family regulator</fullName>
    </submittedName>
</protein>
<dbReference type="Gene3D" id="1.10.10.10">
    <property type="entry name" value="Winged helix-like DNA-binding domain superfamily/Winged helix DNA-binding domain"/>
    <property type="match status" value="1"/>
</dbReference>
<keyword evidence="2" id="KW-0678">Repressor</keyword>
<dbReference type="InterPro" id="IPR005119">
    <property type="entry name" value="LysR_subst-bd"/>
</dbReference>
<dbReference type="PRINTS" id="PR00039">
    <property type="entry name" value="HTHLYSR"/>
</dbReference>
<evidence type="ECO:0000256" key="5">
    <source>
        <dbReference type="ARBA" id="ARBA00023163"/>
    </source>
</evidence>
<evidence type="ECO:0000256" key="4">
    <source>
        <dbReference type="ARBA" id="ARBA00023125"/>
    </source>
</evidence>
<reference evidence="7" key="1">
    <citation type="submission" date="2019-06" db="EMBL/GenBank/DDBJ databases">
        <authorList>
            <person name="Deangelis K."/>
            <person name="Huntemann M."/>
            <person name="Clum A."/>
            <person name="Pillay M."/>
            <person name="Palaniappan K."/>
            <person name="Varghese N."/>
            <person name="Mikhailova N."/>
            <person name="Stamatis D."/>
            <person name="Reddy T."/>
            <person name="Daum C."/>
            <person name="Shapiro N."/>
            <person name="Ivanova N."/>
            <person name="Kyrpides N."/>
            <person name="Woyke T."/>
        </authorList>
    </citation>
    <scope>NUCLEOTIDE SEQUENCE [LARGE SCALE GENOMIC DNA]</scope>
    <source>
        <strain evidence="7">128R</strain>
    </source>
</reference>
<organism evidence="7">
    <name type="scientific">Serratia fonticola</name>
    <dbReference type="NCBI Taxonomy" id="47917"/>
    <lineage>
        <taxon>Bacteria</taxon>
        <taxon>Pseudomonadati</taxon>
        <taxon>Pseudomonadota</taxon>
        <taxon>Gammaproteobacteria</taxon>
        <taxon>Enterobacterales</taxon>
        <taxon>Yersiniaceae</taxon>
        <taxon>Serratia</taxon>
    </lineage>
</organism>
<dbReference type="Pfam" id="PF00126">
    <property type="entry name" value="HTH_1"/>
    <property type="match status" value="1"/>
</dbReference>
<dbReference type="GO" id="GO:0003700">
    <property type="term" value="F:DNA-binding transcription factor activity"/>
    <property type="evidence" value="ECO:0007669"/>
    <property type="project" value="InterPro"/>
</dbReference>
<evidence type="ECO:0000256" key="2">
    <source>
        <dbReference type="ARBA" id="ARBA00022491"/>
    </source>
</evidence>
<proteinExistence type="inferred from homology"/>
<dbReference type="PANTHER" id="PTHR30537:SF1">
    <property type="entry name" value="HTH-TYPE TRANSCRIPTIONAL REGULATOR PGRR"/>
    <property type="match status" value="1"/>
</dbReference>
<keyword evidence="4 7" id="KW-0238">DNA-binding</keyword>
<dbReference type="CDD" id="cd08474">
    <property type="entry name" value="PBP2_CrgA_like_5"/>
    <property type="match status" value="1"/>
</dbReference>
<accession>A0A542BRP6</accession>
<dbReference type="SUPFAM" id="SSF53850">
    <property type="entry name" value="Periplasmic binding protein-like II"/>
    <property type="match status" value="1"/>
</dbReference>
<dbReference type="Gene3D" id="3.40.190.290">
    <property type="match status" value="1"/>
</dbReference>
<dbReference type="FunFam" id="1.10.10.10:FF:000001">
    <property type="entry name" value="LysR family transcriptional regulator"/>
    <property type="match status" value="1"/>
</dbReference>
<reference evidence="7" key="2">
    <citation type="submission" date="2019-08" db="EMBL/GenBank/DDBJ databases">
        <title>Investigation of anaerobic lignin degradation for improved lignocellulosic biofuels.</title>
        <authorList>
            <person name="Deangelis K.PhD."/>
        </authorList>
    </citation>
    <scope>NUCLEOTIDE SEQUENCE [LARGE SCALE GENOMIC DNA]</scope>
    <source>
        <strain evidence="7">128R</strain>
    </source>
</reference>
<gene>
    <name evidence="7" type="ORF">FHU10_3879</name>
</gene>
<evidence type="ECO:0000256" key="3">
    <source>
        <dbReference type="ARBA" id="ARBA00023015"/>
    </source>
</evidence>